<dbReference type="Proteomes" id="UP000887580">
    <property type="component" value="Unplaced"/>
</dbReference>
<accession>A0AC35ERK2</accession>
<sequence length="360" mass="42198">MLSIFHRLPNSSSITTIPSRYLIRFSSSSNSKSTKDKEPIIEVLKGKFKERPEAFDITENEKNPSYLKKIIPDVQKSIFGGRSSAPMNWNYPNKKIEDSIVEEMPLDELVKDIPKITKKQYELVKEEINEYFEMPLEKPDLINHLRGLNHGEAKIQYEFKNDKNMEIWNTGCDGDWNQGYSRVEFIRTPRDTALFRGYINTEVVKDGKTTRAGWASIKSEDKKAFQRRKYLWQWKDFSHFLIKCRGDGRSYKIMLYVPGSIDVTWGDTYAYPLHTHGGPYWQYEKIPFSRFLHTVGGRIQDVQKPIIRNHISSVGITLMDRIDGEFQLEIDFIGVYNDRSHEELFAYEQYSIPMFNPQTM</sequence>
<evidence type="ECO:0000313" key="1">
    <source>
        <dbReference type="Proteomes" id="UP000887580"/>
    </source>
</evidence>
<proteinExistence type="predicted"/>
<reference evidence="2" key="1">
    <citation type="submission" date="2022-11" db="UniProtKB">
        <authorList>
            <consortium name="WormBaseParasite"/>
        </authorList>
    </citation>
    <scope>IDENTIFICATION</scope>
</reference>
<protein>
    <submittedName>
        <fullName evidence="2">NADH:ubiquinone oxidoreductase intermediate-associated protein 30 domain-containing protein</fullName>
    </submittedName>
</protein>
<organism evidence="1 2">
    <name type="scientific">Panagrolaimus sp. PS1159</name>
    <dbReference type="NCBI Taxonomy" id="55785"/>
    <lineage>
        <taxon>Eukaryota</taxon>
        <taxon>Metazoa</taxon>
        <taxon>Ecdysozoa</taxon>
        <taxon>Nematoda</taxon>
        <taxon>Chromadorea</taxon>
        <taxon>Rhabditida</taxon>
        <taxon>Tylenchina</taxon>
        <taxon>Panagrolaimomorpha</taxon>
        <taxon>Panagrolaimoidea</taxon>
        <taxon>Panagrolaimidae</taxon>
        <taxon>Panagrolaimus</taxon>
    </lineage>
</organism>
<name>A0AC35ERK2_9BILA</name>
<dbReference type="WBParaSite" id="PS1159_v2.g10211.t1">
    <property type="protein sequence ID" value="PS1159_v2.g10211.t1"/>
    <property type="gene ID" value="PS1159_v2.g10211"/>
</dbReference>
<evidence type="ECO:0000313" key="2">
    <source>
        <dbReference type="WBParaSite" id="PS1159_v2.g10211.t1"/>
    </source>
</evidence>